<feature type="domain" description="HAMP" evidence="6">
    <location>
        <begin position="219"/>
        <end position="271"/>
    </location>
</feature>
<keyword evidence="4" id="KW-0472">Membrane</keyword>
<dbReference type="SUPFAM" id="SSF58104">
    <property type="entry name" value="Methyl-accepting chemotaxis protein (MCP) signaling domain"/>
    <property type="match status" value="1"/>
</dbReference>
<dbReference type="SMART" id="SM00283">
    <property type="entry name" value="MA"/>
    <property type="match status" value="1"/>
</dbReference>
<evidence type="ECO:0000259" key="6">
    <source>
        <dbReference type="PROSITE" id="PS50885"/>
    </source>
</evidence>
<dbReference type="Gene3D" id="1.10.287.950">
    <property type="entry name" value="Methyl-accepting chemotaxis protein"/>
    <property type="match status" value="1"/>
</dbReference>
<dbReference type="PROSITE" id="PS50111">
    <property type="entry name" value="CHEMOTAXIS_TRANSDUC_2"/>
    <property type="match status" value="1"/>
</dbReference>
<comment type="similarity">
    <text evidence="2">Belongs to the methyl-accepting chemotaxis (MCP) protein family.</text>
</comment>
<dbReference type="Pfam" id="PF00672">
    <property type="entry name" value="HAMP"/>
    <property type="match status" value="1"/>
</dbReference>
<dbReference type="CDD" id="cd06225">
    <property type="entry name" value="HAMP"/>
    <property type="match status" value="1"/>
</dbReference>
<dbReference type="AlphaFoldDB" id="A0A848G992"/>
<dbReference type="PROSITE" id="PS50885">
    <property type="entry name" value="HAMP"/>
    <property type="match status" value="1"/>
</dbReference>
<accession>A0A848G992</accession>
<evidence type="ECO:0000256" key="3">
    <source>
        <dbReference type="PROSITE-ProRule" id="PRU00284"/>
    </source>
</evidence>
<evidence type="ECO:0000259" key="5">
    <source>
        <dbReference type="PROSITE" id="PS50111"/>
    </source>
</evidence>
<keyword evidence="8" id="KW-1185">Reference proteome</keyword>
<dbReference type="Pfam" id="PF00015">
    <property type="entry name" value="MCPsignal"/>
    <property type="match status" value="1"/>
</dbReference>
<keyword evidence="1 3" id="KW-0807">Transducer</keyword>
<proteinExistence type="inferred from homology"/>
<dbReference type="InterPro" id="IPR003660">
    <property type="entry name" value="HAMP_dom"/>
</dbReference>
<dbReference type="Proteomes" id="UP000580043">
    <property type="component" value="Unassembled WGS sequence"/>
</dbReference>
<sequence>MAFLGRYSIGAKLLVAPVLIVALLLMVAGVAWFGMAGQQDVLRSFEQVRFEQYRKTLVASSAAQDTMVGTYAMMVHLMQPGTEVRKEELAQYADDLKASVTELVGIIAASSARPGLNAEEIALYEELKGQVQVFADAVTELTSAAATDPEGSFRRLSLVRKEYDRVFGQISALVRLQDALASEDFASADRMAGQVVKVVIGASVLAVLLALMVSLLVRGQIVGAIRAIEEASIELRSGDLTRRVHVVGNDEVARTARAFNELVDGFQTAVKKVGQVSTVVVASAEQLYGASGRVASGANDQVQAASAVGDTVERMIRSIESIAASASDVRKSASASLQGAEAGRGALQRLLDKIVHMRSAFNDIRGSVGDFVRSTSAITASIAQVKELSGQTNLLALNAAIEAARAGEQGRSFSVVADEVRQLAERSALAANSIDALTRDLGRQSEAVEWSLQEGTQALDDSHRLMGELEGVLEKAGALVNASHRGVDEIAGAVTAQNEGSQDIAASVDQFSRLAGESDQLTRDVTRAVRQLRESAGELDRAVCHFRV</sequence>
<protein>
    <submittedName>
        <fullName evidence="7">Methyl-accepting chemotaxis protein</fullName>
    </submittedName>
</protein>
<evidence type="ECO:0000256" key="2">
    <source>
        <dbReference type="ARBA" id="ARBA00029447"/>
    </source>
</evidence>
<feature type="domain" description="Methyl-accepting transducer" evidence="5">
    <location>
        <begin position="276"/>
        <end position="512"/>
    </location>
</feature>
<dbReference type="InterPro" id="IPR004089">
    <property type="entry name" value="MCPsignal_dom"/>
</dbReference>
<evidence type="ECO:0000313" key="7">
    <source>
        <dbReference type="EMBL" id="NML28757.1"/>
    </source>
</evidence>
<dbReference type="EMBL" id="JABBGA010000034">
    <property type="protein sequence ID" value="NML28757.1"/>
    <property type="molecule type" value="Genomic_DNA"/>
</dbReference>
<organism evidence="7 8">
    <name type="scientific">Zoogloea dura</name>
    <dbReference type="NCBI Taxonomy" id="2728840"/>
    <lineage>
        <taxon>Bacteria</taxon>
        <taxon>Pseudomonadati</taxon>
        <taxon>Pseudomonadota</taxon>
        <taxon>Betaproteobacteria</taxon>
        <taxon>Rhodocyclales</taxon>
        <taxon>Zoogloeaceae</taxon>
        <taxon>Zoogloea</taxon>
    </lineage>
</organism>
<comment type="caution">
    <text evidence="7">The sequence shown here is derived from an EMBL/GenBank/DDBJ whole genome shotgun (WGS) entry which is preliminary data.</text>
</comment>
<dbReference type="GO" id="GO:0007165">
    <property type="term" value="P:signal transduction"/>
    <property type="evidence" value="ECO:0007669"/>
    <property type="project" value="UniProtKB-KW"/>
</dbReference>
<keyword evidence="4" id="KW-0812">Transmembrane</keyword>
<name>A0A848G992_9RHOO</name>
<dbReference type="PANTHER" id="PTHR32089">
    <property type="entry name" value="METHYL-ACCEPTING CHEMOTAXIS PROTEIN MCPB"/>
    <property type="match status" value="1"/>
</dbReference>
<gene>
    <name evidence="7" type="ORF">HHL15_23670</name>
</gene>
<evidence type="ECO:0000256" key="1">
    <source>
        <dbReference type="ARBA" id="ARBA00023224"/>
    </source>
</evidence>
<dbReference type="GO" id="GO:0016020">
    <property type="term" value="C:membrane"/>
    <property type="evidence" value="ECO:0007669"/>
    <property type="project" value="InterPro"/>
</dbReference>
<evidence type="ECO:0000313" key="8">
    <source>
        <dbReference type="Proteomes" id="UP000580043"/>
    </source>
</evidence>
<evidence type="ECO:0000256" key="4">
    <source>
        <dbReference type="SAM" id="Phobius"/>
    </source>
</evidence>
<dbReference type="PANTHER" id="PTHR32089:SF112">
    <property type="entry name" value="LYSOZYME-LIKE PROTEIN-RELATED"/>
    <property type="match status" value="1"/>
</dbReference>
<reference evidence="7 8" key="1">
    <citation type="submission" date="2020-04" db="EMBL/GenBank/DDBJ databases">
        <title>Zoogloea sp. G-4-1-14 isolated from soil.</title>
        <authorList>
            <person name="Dahal R.H."/>
        </authorList>
    </citation>
    <scope>NUCLEOTIDE SEQUENCE [LARGE SCALE GENOMIC DNA]</scope>
    <source>
        <strain evidence="7 8">G-4-1-14</strain>
    </source>
</reference>
<feature type="transmembrane region" description="Helical" evidence="4">
    <location>
        <begin position="13"/>
        <end position="35"/>
    </location>
</feature>
<feature type="transmembrane region" description="Helical" evidence="4">
    <location>
        <begin position="195"/>
        <end position="217"/>
    </location>
</feature>
<keyword evidence="4" id="KW-1133">Transmembrane helix</keyword>
<dbReference type="SMART" id="SM00304">
    <property type="entry name" value="HAMP"/>
    <property type="match status" value="1"/>
</dbReference>